<dbReference type="GO" id="GO:0006046">
    <property type="term" value="P:N-acetylglucosamine catabolic process"/>
    <property type="evidence" value="ECO:0007669"/>
    <property type="project" value="TreeGrafter"/>
</dbReference>
<evidence type="ECO:0000256" key="11">
    <source>
        <dbReference type="PIRSR" id="PIRSR038994-2"/>
    </source>
</evidence>
<keyword evidence="4 12" id="KW-0479">Metal-binding</keyword>
<dbReference type="EC" id="3.5.1.25" evidence="2"/>
<evidence type="ECO:0000256" key="8">
    <source>
        <dbReference type="ARBA" id="ARBA00060590"/>
    </source>
</evidence>
<dbReference type="InterPro" id="IPR006680">
    <property type="entry name" value="Amidohydro-rel"/>
</dbReference>
<comment type="similarity">
    <text evidence="1 9">Belongs to the metallo-dependent hydrolases superfamily. NagA family.</text>
</comment>
<dbReference type="RefSeq" id="WP_069976963.1">
    <property type="nucleotide sequence ID" value="NZ_CP017269.1"/>
</dbReference>
<evidence type="ECO:0000256" key="1">
    <source>
        <dbReference type="ARBA" id="ARBA00010716"/>
    </source>
</evidence>
<dbReference type="EMBL" id="CP017269">
    <property type="protein sequence ID" value="AOT70321.1"/>
    <property type="molecule type" value="Genomic_DNA"/>
</dbReference>
<name>A0A1D8GHD2_9FIRM</name>
<dbReference type="OrthoDB" id="9776488at2"/>
<dbReference type="NCBIfam" id="TIGR00221">
    <property type="entry name" value="nagA"/>
    <property type="match status" value="1"/>
</dbReference>
<dbReference type="SUPFAM" id="SSF51338">
    <property type="entry name" value="Composite domain of metallo-dependent hydrolases"/>
    <property type="match status" value="1"/>
</dbReference>
<dbReference type="InterPro" id="IPR032466">
    <property type="entry name" value="Metal_Hydrolase"/>
</dbReference>
<comment type="cofactor">
    <cofactor evidence="12">
        <name>a divalent metal cation</name>
        <dbReference type="ChEBI" id="CHEBI:60240"/>
    </cofactor>
    <text evidence="12">Binds 1 divalent metal cation per subunit.</text>
</comment>
<feature type="domain" description="Amidohydrolase-related" evidence="13">
    <location>
        <begin position="51"/>
        <end position="374"/>
    </location>
</feature>
<dbReference type="Proteomes" id="UP000095743">
    <property type="component" value="Chromosome"/>
</dbReference>
<reference evidence="14 15" key="1">
    <citation type="submission" date="2016-09" db="EMBL/GenBank/DDBJ databases">
        <title>Genomic analysis reveals versatility of anaerobic energy metabolism of Geosporobacter ferrireducens IRF9 of phylum Firmicutes.</title>
        <authorList>
            <person name="Kim S.-J."/>
        </authorList>
    </citation>
    <scope>NUCLEOTIDE SEQUENCE [LARGE SCALE GENOMIC DNA]</scope>
    <source>
        <strain evidence="14 15">IRF9</strain>
    </source>
</reference>
<protein>
    <recommendedName>
        <fullName evidence="3">N-acetylglucosamine-6-phosphate deacetylase</fullName>
        <ecNumber evidence="2">3.5.1.25</ecNumber>
    </recommendedName>
</protein>
<feature type="active site" description="Proton donor/acceptor" evidence="10">
    <location>
        <position position="270"/>
    </location>
</feature>
<keyword evidence="15" id="KW-1185">Reference proteome</keyword>
<dbReference type="PIRSF" id="PIRSF038994">
    <property type="entry name" value="NagA"/>
    <property type="match status" value="1"/>
</dbReference>
<dbReference type="AlphaFoldDB" id="A0A1D8GHD2"/>
<evidence type="ECO:0000256" key="6">
    <source>
        <dbReference type="ARBA" id="ARBA00023277"/>
    </source>
</evidence>
<dbReference type="CDD" id="cd00854">
    <property type="entry name" value="NagA"/>
    <property type="match status" value="1"/>
</dbReference>
<proteinExistence type="inferred from homology"/>
<evidence type="ECO:0000256" key="3">
    <source>
        <dbReference type="ARBA" id="ARBA00018029"/>
    </source>
</evidence>
<evidence type="ECO:0000256" key="4">
    <source>
        <dbReference type="ARBA" id="ARBA00022723"/>
    </source>
</evidence>
<evidence type="ECO:0000313" key="14">
    <source>
        <dbReference type="EMBL" id="AOT70321.1"/>
    </source>
</evidence>
<keyword evidence="6 9" id="KW-0119">Carbohydrate metabolism</keyword>
<dbReference type="GO" id="GO:0046872">
    <property type="term" value="F:metal ion binding"/>
    <property type="evidence" value="ECO:0007669"/>
    <property type="project" value="UniProtKB-KW"/>
</dbReference>
<feature type="binding site" evidence="11">
    <location>
        <position position="140"/>
    </location>
    <ligand>
        <name>substrate</name>
    </ligand>
</feature>
<feature type="binding site" evidence="12">
    <location>
        <position position="129"/>
    </location>
    <ligand>
        <name>Zn(2+)</name>
        <dbReference type="ChEBI" id="CHEBI:29105"/>
    </ligand>
</feature>
<feature type="binding site" evidence="12">
    <location>
        <position position="191"/>
    </location>
    <ligand>
        <name>Zn(2+)</name>
        <dbReference type="ChEBI" id="CHEBI:29105"/>
    </ligand>
</feature>
<gene>
    <name evidence="14" type="ORF">Gferi_12395</name>
</gene>
<accession>A0A1D8GHD2</accession>
<evidence type="ECO:0000256" key="7">
    <source>
        <dbReference type="ARBA" id="ARBA00047647"/>
    </source>
</evidence>
<evidence type="ECO:0000256" key="2">
    <source>
        <dbReference type="ARBA" id="ARBA00011899"/>
    </source>
</evidence>
<feature type="binding site" evidence="11">
    <location>
        <position position="247"/>
    </location>
    <ligand>
        <name>substrate</name>
    </ligand>
</feature>
<dbReference type="InterPro" id="IPR003764">
    <property type="entry name" value="GlcNAc_6-P_deAcase"/>
</dbReference>
<dbReference type="SUPFAM" id="SSF51556">
    <property type="entry name" value="Metallo-dependent hydrolases"/>
    <property type="match status" value="1"/>
</dbReference>
<dbReference type="InterPro" id="IPR011059">
    <property type="entry name" value="Metal-dep_hydrolase_composite"/>
</dbReference>
<dbReference type="PANTHER" id="PTHR11113">
    <property type="entry name" value="N-ACETYLGLUCOSAMINE-6-PHOSPHATE DEACETYLASE"/>
    <property type="match status" value="1"/>
</dbReference>
<evidence type="ECO:0000256" key="10">
    <source>
        <dbReference type="PIRSR" id="PIRSR038994-1"/>
    </source>
</evidence>
<evidence type="ECO:0000256" key="5">
    <source>
        <dbReference type="ARBA" id="ARBA00022801"/>
    </source>
</evidence>
<dbReference type="GO" id="GO:0008448">
    <property type="term" value="F:N-acetylglucosamine-6-phosphate deacetylase activity"/>
    <property type="evidence" value="ECO:0007669"/>
    <property type="project" value="UniProtKB-EC"/>
</dbReference>
<dbReference type="Pfam" id="PF01979">
    <property type="entry name" value="Amidohydro_1"/>
    <property type="match status" value="1"/>
</dbReference>
<comment type="pathway">
    <text evidence="8">Amino-sugar metabolism; N-acetylneuraminate degradation; D-fructose 6-phosphate from N-acetylneuraminate: step 4/5.</text>
</comment>
<feature type="binding site" evidence="12">
    <location>
        <position position="212"/>
    </location>
    <ligand>
        <name>Zn(2+)</name>
        <dbReference type="ChEBI" id="CHEBI:29105"/>
    </ligand>
</feature>
<sequence>MKAIIHGRIITEKGLLDDNVLLFEDKIFGIVPEKEIDRYKIERFIDAKERYVSPGFIDMHIHGAAGHDIMDGSEEGIRVISENLVASGVTGFLATTATMDWNTIEKALDNIKKAMDKRYGSKVLGCHLEGPFISKKYPGAQNGLHIIRTDFSFLENYKDVIKMITTAPELENSQGFIRRCVEENILVSIGHSCATYDETLNAIKLGARSITHIFNAMTPLHHRNPGVVGAAMDDKDVNCELIADNIHIHPAIQRILLKVKGTEKIVLITDSMRASGMEEGCYKVAGQTVIVKDNSARLENGTLAGSILTMDRALKNFRDNTGVPIEEAVKTVTFNPARLLGIYDRTGSLEKGKDADIVIFNEEFNIAYTFVRGDQCYKE</sequence>
<dbReference type="Gene3D" id="3.20.20.140">
    <property type="entry name" value="Metal-dependent hydrolases"/>
    <property type="match status" value="1"/>
</dbReference>
<feature type="binding site" evidence="11">
    <location>
        <begin position="215"/>
        <end position="216"/>
    </location>
    <ligand>
        <name>substrate</name>
    </ligand>
</feature>
<evidence type="ECO:0000256" key="12">
    <source>
        <dbReference type="PIRSR" id="PIRSR038994-3"/>
    </source>
</evidence>
<dbReference type="KEGG" id="gfe:Gferi_12395"/>
<dbReference type="PANTHER" id="PTHR11113:SF14">
    <property type="entry name" value="N-ACETYLGLUCOSAMINE-6-PHOSPHATE DEACETYLASE"/>
    <property type="match status" value="1"/>
</dbReference>
<feature type="binding site" evidence="11">
    <location>
        <begin position="303"/>
        <end position="305"/>
    </location>
    <ligand>
        <name>substrate</name>
    </ligand>
</feature>
<evidence type="ECO:0000313" key="15">
    <source>
        <dbReference type="Proteomes" id="UP000095743"/>
    </source>
</evidence>
<evidence type="ECO:0000256" key="9">
    <source>
        <dbReference type="PIRNR" id="PIRNR038994"/>
    </source>
</evidence>
<feature type="binding site" evidence="11">
    <location>
        <position position="223"/>
    </location>
    <ligand>
        <name>substrate</name>
    </ligand>
</feature>
<organism evidence="14 15">
    <name type="scientific">Geosporobacter ferrireducens</name>
    <dbReference type="NCBI Taxonomy" id="1424294"/>
    <lineage>
        <taxon>Bacteria</taxon>
        <taxon>Bacillati</taxon>
        <taxon>Bacillota</taxon>
        <taxon>Clostridia</taxon>
        <taxon>Peptostreptococcales</taxon>
        <taxon>Thermotaleaceae</taxon>
        <taxon>Geosporobacter</taxon>
    </lineage>
</organism>
<comment type="catalytic activity">
    <reaction evidence="7">
        <text>N-acetyl-D-glucosamine 6-phosphate + H2O = D-glucosamine 6-phosphate + acetate</text>
        <dbReference type="Rhea" id="RHEA:22936"/>
        <dbReference type="ChEBI" id="CHEBI:15377"/>
        <dbReference type="ChEBI" id="CHEBI:30089"/>
        <dbReference type="ChEBI" id="CHEBI:57513"/>
        <dbReference type="ChEBI" id="CHEBI:58725"/>
        <dbReference type="EC" id="3.5.1.25"/>
    </reaction>
</comment>
<dbReference type="Gene3D" id="2.30.40.10">
    <property type="entry name" value="Urease, subunit C, domain 1"/>
    <property type="match status" value="1"/>
</dbReference>
<keyword evidence="5 9" id="KW-0378">Hydrolase</keyword>
<dbReference type="STRING" id="1424294.Gferi_12395"/>
<dbReference type="FunFam" id="3.20.20.140:FF:000004">
    <property type="entry name" value="N-acetylglucosamine-6-phosphate deacetylase"/>
    <property type="match status" value="1"/>
</dbReference>
<evidence type="ECO:0000259" key="13">
    <source>
        <dbReference type="Pfam" id="PF01979"/>
    </source>
</evidence>